<keyword evidence="4" id="KW-1185">Reference proteome</keyword>
<sequence>MLQRVEVQRTDYLYRKVAKGRPYLYFRFPKEFGVKLVSLPVDEASKAFQHQYDLCRAKLRKLEADRDKVKPAPRVKLARSLPGTIGKAIETYRVSDSFTGLKPGTQTIYIGRLDKLKAQFGNEPLREVNRDAAERMASEMDYLARLDRVKAKYGSEIDGDAAQRLMDKASPQMWDLYITLLSNIWKAARAADPDNVIFGIRKLPSPTLEIDQKHKDTHCQPHMRWPDDLIERFDETAPDYLVLARMVLHFTSQRGGDAVRMKWEHYDGKGVKVWPEKTTRKGMVLEPAYHLLPDVLIEALDKAKEETATSDYILVSSEGRKWATRRSMSQAIKAHLVMIGARMPKQKKGYTAHGLRHTGASEVAALPGANSKGVQTITGHKSLRQPERYMEQADKARINEAMVEAWNADIARRQAERAARRKAAIKLVKR</sequence>
<dbReference type="Pfam" id="PF00589">
    <property type="entry name" value="Phage_integrase"/>
    <property type="match status" value="1"/>
</dbReference>
<protein>
    <submittedName>
        <fullName evidence="3">Tyrosine-type recombinase/integrase</fullName>
    </submittedName>
</protein>
<keyword evidence="1" id="KW-0233">DNA recombination</keyword>
<evidence type="ECO:0000313" key="4">
    <source>
        <dbReference type="Proteomes" id="UP001430990"/>
    </source>
</evidence>
<name>A0ABY3QD99_9BRAD</name>
<dbReference type="Proteomes" id="UP001430990">
    <property type="component" value="Chromosome"/>
</dbReference>
<evidence type="ECO:0000256" key="1">
    <source>
        <dbReference type="ARBA" id="ARBA00023172"/>
    </source>
</evidence>
<dbReference type="Gene3D" id="1.10.443.10">
    <property type="entry name" value="Intergrase catalytic core"/>
    <property type="match status" value="1"/>
</dbReference>
<dbReference type="RefSeq" id="WP_231142159.1">
    <property type="nucleotide sequence ID" value="NZ_CP088100.1"/>
</dbReference>
<dbReference type="InterPro" id="IPR013762">
    <property type="entry name" value="Integrase-like_cat_sf"/>
</dbReference>
<dbReference type="InterPro" id="IPR002104">
    <property type="entry name" value="Integrase_catalytic"/>
</dbReference>
<accession>A0ABY3QD99</accession>
<dbReference type="SUPFAM" id="SSF56349">
    <property type="entry name" value="DNA breaking-rejoining enzymes"/>
    <property type="match status" value="1"/>
</dbReference>
<organism evidence="3 4">
    <name type="scientific">Bradyrhizobium barranii</name>
    <dbReference type="NCBI Taxonomy" id="2992140"/>
    <lineage>
        <taxon>Bacteria</taxon>
        <taxon>Pseudomonadati</taxon>
        <taxon>Pseudomonadota</taxon>
        <taxon>Alphaproteobacteria</taxon>
        <taxon>Hyphomicrobiales</taxon>
        <taxon>Nitrobacteraceae</taxon>
        <taxon>Bradyrhizobium</taxon>
    </lineage>
</organism>
<evidence type="ECO:0000313" key="3">
    <source>
        <dbReference type="EMBL" id="UFW83813.1"/>
    </source>
</evidence>
<dbReference type="InterPro" id="IPR011010">
    <property type="entry name" value="DNA_brk_join_enz"/>
</dbReference>
<gene>
    <name evidence="3" type="ORF">BjapCC829_28125</name>
</gene>
<dbReference type="PROSITE" id="PS51898">
    <property type="entry name" value="TYR_RECOMBINASE"/>
    <property type="match status" value="1"/>
</dbReference>
<proteinExistence type="predicted"/>
<dbReference type="EMBL" id="CP088100">
    <property type="protein sequence ID" value="UFW83813.1"/>
    <property type="molecule type" value="Genomic_DNA"/>
</dbReference>
<evidence type="ECO:0000259" key="2">
    <source>
        <dbReference type="PROSITE" id="PS51898"/>
    </source>
</evidence>
<reference evidence="3" key="1">
    <citation type="submission" date="2021-11" db="EMBL/GenBank/DDBJ databases">
        <title>Australian commercial rhizobial inoculants.</title>
        <authorList>
            <person name="Kohlmeier M.G."/>
            <person name="O'Hara G.W."/>
            <person name="Colombi E."/>
            <person name="Ramsay J.P."/>
            <person name="Terpolilli J."/>
        </authorList>
    </citation>
    <scope>NUCLEOTIDE SEQUENCE</scope>
    <source>
        <strain evidence="3">CC829</strain>
    </source>
</reference>
<feature type="domain" description="Tyr recombinase" evidence="2">
    <location>
        <begin position="219"/>
        <end position="403"/>
    </location>
</feature>